<name>A0A0R1H3J1_9LACO</name>
<sequence>MDNRKKIEHDAILEIQKYFQYFEEVDTSNIAINDKNPAIDGQIEVYDLKEGKQPSKYNLKYSIVIQVKGSSSELSNNKYPVSMSDIRFYLKHTNGVIYFVVSLADLRHPKLLFKKFSPIELKTLDKSVPAKQQKKTIKFKMFPKKPEVLLNIFEDFIEQCKRQTANVLALSDSLHSGTVIKIKVKSKPEYVKETLLSGAYLYRTIVDKESGNPIDIPVGEAEVTGFFKIEKGQMMSPSGVMMRTMTEESAETGLRKVVTGSNGNIIFSVNLHNDESNHKVVIQYTLKGTYIERLKDASFLLEIVGYHPDQSNIQQQKMIKTLQMQIKQLKKTIDDLDNRLMISPEIDPDKLETDQQDSLIKLLQLLNGEFIPSPKYQHITLKIGKSLYGFIVSNEAVINVFSPELVKYVKVFAEKNQNSVEFSPYVTNKNSLECYPNFSGDLILKSFNAFHCYEPKVANYYLLYVLALLNTYDRSDEHKFLELAEKVLNLIEPGLKKELVLINRLQIKIRYGVDLNIDELQSLIDIAKNNENRLNRLSAYVLLKDNVGITEGWNKLTSEEKLEFHNWPIVNLSSFKFSLSK</sequence>
<keyword evidence="1" id="KW-0175">Coiled coil</keyword>
<dbReference type="Proteomes" id="UP000051461">
    <property type="component" value="Unassembled WGS sequence"/>
</dbReference>
<dbReference type="EMBL" id="AZDA01000046">
    <property type="protein sequence ID" value="KRK39123.1"/>
    <property type="molecule type" value="Genomic_DNA"/>
</dbReference>
<evidence type="ECO:0008006" key="4">
    <source>
        <dbReference type="Google" id="ProtNLM"/>
    </source>
</evidence>
<proteinExistence type="predicted"/>
<dbReference type="PATRIC" id="fig|1423726.3.peg.2953"/>
<dbReference type="OrthoDB" id="2066879at2"/>
<accession>A0A0R1H3J1</accession>
<keyword evidence="3" id="KW-1185">Reference proteome</keyword>
<organism evidence="2 3">
    <name type="scientific">Loigolactobacillus bifermentans DSM 20003</name>
    <dbReference type="NCBI Taxonomy" id="1423726"/>
    <lineage>
        <taxon>Bacteria</taxon>
        <taxon>Bacillati</taxon>
        <taxon>Bacillota</taxon>
        <taxon>Bacilli</taxon>
        <taxon>Lactobacillales</taxon>
        <taxon>Lactobacillaceae</taxon>
        <taxon>Loigolactobacillus</taxon>
    </lineage>
</organism>
<evidence type="ECO:0000313" key="2">
    <source>
        <dbReference type="EMBL" id="KRK39123.1"/>
    </source>
</evidence>
<gene>
    <name evidence="2" type="ORF">FC07_GL002844</name>
</gene>
<dbReference type="RefSeq" id="WP_057904496.1">
    <property type="nucleotide sequence ID" value="NZ_AZDA01000046.1"/>
</dbReference>
<comment type="caution">
    <text evidence="2">The sequence shown here is derived from an EMBL/GenBank/DDBJ whole genome shotgun (WGS) entry which is preliminary data.</text>
</comment>
<evidence type="ECO:0000313" key="3">
    <source>
        <dbReference type="Proteomes" id="UP000051461"/>
    </source>
</evidence>
<feature type="coiled-coil region" evidence="1">
    <location>
        <begin position="312"/>
        <end position="339"/>
    </location>
</feature>
<evidence type="ECO:0000256" key="1">
    <source>
        <dbReference type="SAM" id="Coils"/>
    </source>
</evidence>
<reference evidence="2 3" key="1">
    <citation type="journal article" date="2015" name="Genome Announc.">
        <title>Expanding the biotechnology potential of lactobacilli through comparative genomics of 213 strains and associated genera.</title>
        <authorList>
            <person name="Sun Z."/>
            <person name="Harris H.M."/>
            <person name="McCann A."/>
            <person name="Guo C."/>
            <person name="Argimon S."/>
            <person name="Zhang W."/>
            <person name="Yang X."/>
            <person name="Jeffery I.B."/>
            <person name="Cooney J.C."/>
            <person name="Kagawa T.F."/>
            <person name="Liu W."/>
            <person name="Song Y."/>
            <person name="Salvetti E."/>
            <person name="Wrobel A."/>
            <person name="Rasinkangas P."/>
            <person name="Parkhill J."/>
            <person name="Rea M.C."/>
            <person name="O'Sullivan O."/>
            <person name="Ritari J."/>
            <person name="Douillard F.P."/>
            <person name="Paul Ross R."/>
            <person name="Yang R."/>
            <person name="Briner A.E."/>
            <person name="Felis G.E."/>
            <person name="de Vos W.M."/>
            <person name="Barrangou R."/>
            <person name="Klaenhammer T.R."/>
            <person name="Caufield P.W."/>
            <person name="Cui Y."/>
            <person name="Zhang H."/>
            <person name="O'Toole P.W."/>
        </authorList>
    </citation>
    <scope>NUCLEOTIDE SEQUENCE [LARGE SCALE GENOMIC DNA]</scope>
    <source>
        <strain evidence="2 3">DSM 20003</strain>
    </source>
</reference>
<dbReference type="AlphaFoldDB" id="A0A0R1H3J1"/>
<protein>
    <recommendedName>
        <fullName evidence="4">DUF4365 domain-containing protein</fullName>
    </recommendedName>
</protein>